<dbReference type="NCBIfam" id="TIGR01509">
    <property type="entry name" value="HAD-SF-IA-v3"/>
    <property type="match status" value="1"/>
</dbReference>
<dbReference type="EMBL" id="SWCJ01000009">
    <property type="protein sequence ID" value="TKB54197.1"/>
    <property type="molecule type" value="Genomic_DNA"/>
</dbReference>
<dbReference type="RefSeq" id="WP_136863746.1">
    <property type="nucleotide sequence ID" value="NZ_SWCJ01000009.1"/>
</dbReference>
<sequence>MNKLEFEQTVLLFDLDNTLYLPSAGILDQIGQRMKRYVANSLNLSFEQATELCFGYYHRYGGTLRGLQQHHPEVDLDDFSVYAHNVDTSLLHPQPQLATALNGLQNRKYIFTNSALPYAKRLLEKMELQNCFDGIFSVEDTDFKMKPDAIAYERICRKFDVDPNKAMMFDDQPANLETAASMGMKTVLVNRSDITAPTTTYATSELTQFLIGLKSAS</sequence>
<reference evidence="1 2" key="1">
    <citation type="submission" date="2019-04" db="EMBL/GenBank/DDBJ databases">
        <authorList>
            <person name="Hwang J.C."/>
        </authorList>
    </citation>
    <scope>NUCLEOTIDE SEQUENCE [LARGE SCALE GENOMIC DNA]</scope>
    <source>
        <strain evidence="1 2">IMCC35002</strain>
    </source>
</reference>
<evidence type="ECO:0000313" key="2">
    <source>
        <dbReference type="Proteomes" id="UP000305675"/>
    </source>
</evidence>
<organism evidence="1 2">
    <name type="scientific">Ferrimonas aestuarii</name>
    <dbReference type="NCBI Taxonomy" id="2569539"/>
    <lineage>
        <taxon>Bacteria</taxon>
        <taxon>Pseudomonadati</taxon>
        <taxon>Pseudomonadota</taxon>
        <taxon>Gammaproteobacteria</taxon>
        <taxon>Alteromonadales</taxon>
        <taxon>Ferrimonadaceae</taxon>
        <taxon>Ferrimonas</taxon>
    </lineage>
</organism>
<dbReference type="SFLD" id="SFLDG01132">
    <property type="entry name" value="C1.5.3:_5'-Nucleotidase_Like"/>
    <property type="match status" value="1"/>
</dbReference>
<dbReference type="NCBIfam" id="TIGR01993">
    <property type="entry name" value="Pyr-5-nucltdase"/>
    <property type="match status" value="1"/>
</dbReference>
<dbReference type="InterPro" id="IPR010237">
    <property type="entry name" value="Pyr-5-nucltdase"/>
</dbReference>
<dbReference type="SFLD" id="SFLDG01129">
    <property type="entry name" value="C1.5:_HAD__Beta-PGM__Phosphata"/>
    <property type="match status" value="1"/>
</dbReference>
<dbReference type="PANTHER" id="PTHR12725:SF117">
    <property type="entry name" value="HALOACID DEHALOGENASE-LIKE HYDROLASE"/>
    <property type="match status" value="1"/>
</dbReference>
<gene>
    <name evidence="1" type="ORF">FCL42_12435</name>
</gene>
<name>A0A4U1BMP7_9GAMM</name>
<dbReference type="InterPro" id="IPR006439">
    <property type="entry name" value="HAD-SF_hydro_IA"/>
</dbReference>
<evidence type="ECO:0000313" key="1">
    <source>
        <dbReference type="EMBL" id="TKB54197.1"/>
    </source>
</evidence>
<dbReference type="SFLD" id="SFLDS00003">
    <property type="entry name" value="Haloacid_Dehalogenase"/>
    <property type="match status" value="1"/>
</dbReference>
<dbReference type="Pfam" id="PF00702">
    <property type="entry name" value="Hydrolase"/>
    <property type="match status" value="1"/>
</dbReference>
<protein>
    <submittedName>
        <fullName evidence="1">Pyrimidine 5'-nucleotidase</fullName>
    </submittedName>
</protein>
<dbReference type="PANTHER" id="PTHR12725">
    <property type="entry name" value="HALOACID DEHALOGENASE-LIKE HYDROLASE"/>
    <property type="match status" value="1"/>
</dbReference>
<dbReference type="OrthoDB" id="9803141at2"/>
<dbReference type="SUPFAM" id="SSF56784">
    <property type="entry name" value="HAD-like"/>
    <property type="match status" value="1"/>
</dbReference>
<dbReference type="InterPro" id="IPR036412">
    <property type="entry name" value="HAD-like_sf"/>
</dbReference>
<dbReference type="Gene3D" id="1.10.150.450">
    <property type="match status" value="1"/>
</dbReference>
<accession>A0A4U1BMP7</accession>
<dbReference type="AlphaFoldDB" id="A0A4U1BMP7"/>
<comment type="caution">
    <text evidence="1">The sequence shown here is derived from an EMBL/GenBank/DDBJ whole genome shotgun (WGS) entry which is preliminary data.</text>
</comment>
<dbReference type="Proteomes" id="UP000305675">
    <property type="component" value="Unassembled WGS sequence"/>
</dbReference>
<keyword evidence="2" id="KW-1185">Reference proteome</keyword>
<dbReference type="Gene3D" id="3.40.50.1000">
    <property type="entry name" value="HAD superfamily/HAD-like"/>
    <property type="match status" value="1"/>
</dbReference>
<dbReference type="InterPro" id="IPR023214">
    <property type="entry name" value="HAD_sf"/>
</dbReference>
<proteinExistence type="predicted"/>